<protein>
    <submittedName>
        <fullName evidence="3">Uncharacterized protein</fullName>
    </submittedName>
</protein>
<reference evidence="3" key="1">
    <citation type="submission" date="2023-02" db="EMBL/GenBank/DDBJ databases">
        <title>Colletotrichum kahawae CIFC_Que2 genome sequencing and assembly.</title>
        <authorList>
            <person name="Baroncelli R."/>
        </authorList>
    </citation>
    <scope>NUCLEOTIDE SEQUENCE</scope>
    <source>
        <strain evidence="3">CIFC_Que2</strain>
    </source>
</reference>
<evidence type="ECO:0000256" key="1">
    <source>
        <dbReference type="SAM" id="Coils"/>
    </source>
</evidence>
<keyword evidence="1" id="KW-0175">Coiled coil</keyword>
<gene>
    <name evidence="3" type="ORF">CKAH01_10620</name>
</gene>
<comment type="caution">
    <text evidence="3">The sequence shown here is derived from an EMBL/GenBank/DDBJ whole genome shotgun (WGS) entry which is preliminary data.</text>
</comment>
<evidence type="ECO:0000313" key="4">
    <source>
        <dbReference type="Proteomes" id="UP001281614"/>
    </source>
</evidence>
<name>A0AAE0CXF3_COLKA</name>
<evidence type="ECO:0000256" key="2">
    <source>
        <dbReference type="SAM" id="MobiDB-lite"/>
    </source>
</evidence>
<dbReference type="Proteomes" id="UP001281614">
    <property type="component" value="Unassembled WGS sequence"/>
</dbReference>
<evidence type="ECO:0000313" key="3">
    <source>
        <dbReference type="EMBL" id="KAK2728924.1"/>
    </source>
</evidence>
<keyword evidence="4" id="KW-1185">Reference proteome</keyword>
<feature type="coiled-coil region" evidence="1">
    <location>
        <begin position="817"/>
        <end position="844"/>
    </location>
</feature>
<dbReference type="AlphaFoldDB" id="A0AAE0CXF3"/>
<sequence length="845" mass="93556">MRLFFGNAASRDSMKPELKGSPSLQRLPELFKKLENLGALHWTAPGWVRNAVDTLMQEWVYTMNGQPVDKLLSPPLYSSPEEINWSDTQPWRALFVEWEIEYWHLPKRFWALQRSADGKTAEYRIADDINISSFDGLNLHKRTISGRSILRPNAAWPIVTLLSQLLAKVTKERVMTKASLRTAAKDDELEALERQLKSSLQALHLAVCGLDDLTDHLLTLQRGSHIVPYETRESLAAGSPSTPTQDEQKLLSVLLESDDGFDVTPYGEATFAEPTAERDFRPVIHGQARFTKLNIIDKFGQVVSPMLTPAQSRNTQTNLYPCVGPSLACQQNTAEGGDFANSVSLDDEGASQFFQLGHRINQDARLNAYYAINSADWRGHHETAQWAQGDRTESGSVQHSWRPATEYEDPVWGWLIINFRSRGIQIYNAAGESMGEALLPNSIYSKVYWQVYYAEGDLSESDSQLNSQLRDMMQKMSDPKFLLGLWSMLADACQNISHDASGVNDHLSTLVGRPMALVNIGLALELATPVMQTQSYADIRKKSEITLDEYKFEVMLGHKSNLCDGLVGYWPSPGLSPLDMDQPSPMAAQRPDASTIYTHFGYPGRRIVDQGNVRPDRFTSPSHSPVYVSPYHVDPSDFPHDAPAYARALHNHSSSVILGAIIDPFQPVNIATGILPSTSLKLAPWVVSRTLDRLRLVFRGGPLLARGDLVGIDDDGTGYGTSNPQNRAQREAQVPNITEGGAGGGDWTWLQPLLQAGEQGDAGVDGDMPVFVPYSVKGEPASQFPLPLGPHTVLEGFYKFGLKDMSFGGELLPGKTNDALDDSVEKLLKNAEEARTKYEEAQAAS</sequence>
<organism evidence="3 4">
    <name type="scientific">Colletotrichum kahawae</name>
    <name type="common">Coffee berry disease fungus</name>
    <dbReference type="NCBI Taxonomy" id="34407"/>
    <lineage>
        <taxon>Eukaryota</taxon>
        <taxon>Fungi</taxon>
        <taxon>Dikarya</taxon>
        <taxon>Ascomycota</taxon>
        <taxon>Pezizomycotina</taxon>
        <taxon>Sordariomycetes</taxon>
        <taxon>Hypocreomycetidae</taxon>
        <taxon>Glomerellales</taxon>
        <taxon>Glomerellaceae</taxon>
        <taxon>Colletotrichum</taxon>
        <taxon>Colletotrichum gloeosporioides species complex</taxon>
    </lineage>
</organism>
<accession>A0AAE0CXF3</accession>
<dbReference type="EMBL" id="VYYT01000865">
    <property type="protein sequence ID" value="KAK2728924.1"/>
    <property type="molecule type" value="Genomic_DNA"/>
</dbReference>
<feature type="region of interest" description="Disordered" evidence="2">
    <location>
        <begin position="1"/>
        <end position="20"/>
    </location>
</feature>
<proteinExistence type="predicted"/>